<dbReference type="Pfam" id="PF00578">
    <property type="entry name" value="AhpC-TSA"/>
    <property type="match status" value="1"/>
</dbReference>
<gene>
    <name evidence="2" type="ORF">SAMN05421780_103194</name>
</gene>
<dbReference type="RefSeq" id="WP_091510098.1">
    <property type="nucleotide sequence ID" value="NZ_FOLE01000003.1"/>
</dbReference>
<dbReference type="EMBL" id="FOLE01000003">
    <property type="protein sequence ID" value="SFC18476.1"/>
    <property type="molecule type" value="Genomic_DNA"/>
</dbReference>
<evidence type="ECO:0000313" key="3">
    <source>
        <dbReference type="Proteomes" id="UP000199514"/>
    </source>
</evidence>
<feature type="domain" description="Thioredoxin" evidence="1">
    <location>
        <begin position="250"/>
        <end position="406"/>
    </location>
</feature>
<keyword evidence="3" id="KW-1185">Reference proteome</keyword>
<proteinExistence type="predicted"/>
<accession>A0A1I1H3Z6</accession>
<dbReference type="SUPFAM" id="SSF52833">
    <property type="entry name" value="Thioredoxin-like"/>
    <property type="match status" value="1"/>
</dbReference>
<dbReference type="InterPro" id="IPR013766">
    <property type="entry name" value="Thioredoxin_domain"/>
</dbReference>
<dbReference type="PANTHER" id="PTHR42852:SF13">
    <property type="entry name" value="PROTEIN DIPZ"/>
    <property type="match status" value="1"/>
</dbReference>
<dbReference type="PROSITE" id="PS51352">
    <property type="entry name" value="THIOREDOXIN_2"/>
    <property type="match status" value="1"/>
</dbReference>
<dbReference type="Proteomes" id="UP000199514">
    <property type="component" value="Unassembled WGS sequence"/>
</dbReference>
<name>A0A1I1H3Z6_9BACT</name>
<dbReference type="GO" id="GO:0016491">
    <property type="term" value="F:oxidoreductase activity"/>
    <property type="evidence" value="ECO:0007669"/>
    <property type="project" value="InterPro"/>
</dbReference>
<reference evidence="2 3" key="1">
    <citation type="submission" date="2016-10" db="EMBL/GenBank/DDBJ databases">
        <authorList>
            <person name="de Groot N.N."/>
        </authorList>
    </citation>
    <scope>NUCLEOTIDE SEQUENCE [LARGE SCALE GENOMIC DNA]</scope>
    <source>
        <strain evidence="2 3">DSM 6793</strain>
    </source>
</reference>
<evidence type="ECO:0000313" key="2">
    <source>
        <dbReference type="EMBL" id="SFC18476.1"/>
    </source>
</evidence>
<dbReference type="InterPro" id="IPR050553">
    <property type="entry name" value="Thioredoxin_ResA/DsbE_sf"/>
</dbReference>
<dbReference type="AlphaFoldDB" id="A0A1I1H3Z6"/>
<dbReference type="PANTHER" id="PTHR42852">
    <property type="entry name" value="THIOL:DISULFIDE INTERCHANGE PROTEIN DSBE"/>
    <property type="match status" value="1"/>
</dbReference>
<dbReference type="InterPro" id="IPR036249">
    <property type="entry name" value="Thioredoxin-like_sf"/>
</dbReference>
<organism evidence="2 3">
    <name type="scientific">Flexibacter flexilis DSM 6793</name>
    <dbReference type="NCBI Taxonomy" id="927664"/>
    <lineage>
        <taxon>Bacteria</taxon>
        <taxon>Pseudomonadati</taxon>
        <taxon>Bacteroidota</taxon>
        <taxon>Cytophagia</taxon>
        <taxon>Cytophagales</taxon>
        <taxon>Flexibacteraceae</taxon>
        <taxon>Flexibacter</taxon>
    </lineage>
</organism>
<evidence type="ECO:0000259" key="1">
    <source>
        <dbReference type="PROSITE" id="PS51352"/>
    </source>
</evidence>
<dbReference type="Gene3D" id="3.40.30.10">
    <property type="entry name" value="Glutaredoxin"/>
    <property type="match status" value="1"/>
</dbReference>
<dbReference type="GO" id="GO:0016209">
    <property type="term" value="F:antioxidant activity"/>
    <property type="evidence" value="ECO:0007669"/>
    <property type="project" value="InterPro"/>
</dbReference>
<sequence>MKIIRFFTFHIIFLFSFYANAQSVLKNGIWRATILVDKGQKELPFSLEVSEKEKGKQIMYILNGTERLLLQDLKQKNDSIFVKMHIFDGAILAKIEGNKMHGVYRKYDAKDPQYSLPFQAEAGVNYRFKPLTNNKPTANISGRWAVTFRGENAADTTQAVGIFEQKAKGHLTGTFLTTTGDYRFLEGYVENNTLKMSAFDGSHAFLFTADIDGNKITNGHFWAGTTGHETWTATANPNAALPDAESLTFLKKGYERLDFSFPNLEGKKISLSDKQFKDKVVIVQMLGSWCPNCMDETAFLTDWYAKQDANKVAIIGLGFERKKEFSYAKQRLEIMKKRFNIRYPLLVAGIANKDSAAAVLPALQQVLAFPTTIIIDKKGKVRYIHTGFSGQGTGQEYEKFVADFRKKIAELSNEK</sequence>
<dbReference type="STRING" id="927664.SAMN05421780_103194"/>
<protein>
    <submittedName>
        <fullName evidence="2">Peroxiredoxin</fullName>
    </submittedName>
</protein>
<dbReference type="OrthoDB" id="616241at2"/>
<dbReference type="InterPro" id="IPR000866">
    <property type="entry name" value="AhpC/TSA"/>
</dbReference>
<dbReference type="CDD" id="cd02966">
    <property type="entry name" value="TlpA_like_family"/>
    <property type="match status" value="1"/>
</dbReference>